<comment type="caution">
    <text evidence="2">The sequence shown here is derived from an EMBL/GenBank/DDBJ whole genome shotgun (WGS) entry which is preliminary data.</text>
</comment>
<name>A0ABW6B9N6_9SPHI</name>
<dbReference type="EMBL" id="JBHUPB010000002">
    <property type="protein sequence ID" value="MFD2965967.1"/>
    <property type="molecule type" value="Genomic_DNA"/>
</dbReference>
<dbReference type="RefSeq" id="WP_320184442.1">
    <property type="nucleotide sequence ID" value="NZ_CP138332.1"/>
</dbReference>
<protein>
    <submittedName>
        <fullName evidence="2">Uncharacterized protein</fullName>
    </submittedName>
</protein>
<feature type="region of interest" description="Disordered" evidence="1">
    <location>
        <begin position="1"/>
        <end position="40"/>
    </location>
</feature>
<evidence type="ECO:0000313" key="3">
    <source>
        <dbReference type="Proteomes" id="UP001597525"/>
    </source>
</evidence>
<sequence>MSKEQKKEKSTKDKKQSSYQQEKESPSKDNMANVFSKKKK</sequence>
<keyword evidence="3" id="KW-1185">Reference proteome</keyword>
<evidence type="ECO:0000313" key="2">
    <source>
        <dbReference type="EMBL" id="MFD2965967.1"/>
    </source>
</evidence>
<reference evidence="3" key="1">
    <citation type="journal article" date="2019" name="Int. J. Syst. Evol. Microbiol.">
        <title>The Global Catalogue of Microorganisms (GCM) 10K type strain sequencing project: providing services to taxonomists for standard genome sequencing and annotation.</title>
        <authorList>
            <consortium name="The Broad Institute Genomics Platform"/>
            <consortium name="The Broad Institute Genome Sequencing Center for Infectious Disease"/>
            <person name="Wu L."/>
            <person name="Ma J."/>
        </authorList>
    </citation>
    <scope>NUCLEOTIDE SEQUENCE [LARGE SCALE GENOMIC DNA]</scope>
    <source>
        <strain evidence="3">KCTC 22814</strain>
    </source>
</reference>
<feature type="compositionally biased region" description="Basic and acidic residues" evidence="1">
    <location>
        <begin position="1"/>
        <end position="27"/>
    </location>
</feature>
<organism evidence="2 3">
    <name type="scientific">Sphingobacterium bambusae</name>
    <dbReference type="NCBI Taxonomy" id="662858"/>
    <lineage>
        <taxon>Bacteria</taxon>
        <taxon>Pseudomonadati</taxon>
        <taxon>Bacteroidota</taxon>
        <taxon>Sphingobacteriia</taxon>
        <taxon>Sphingobacteriales</taxon>
        <taxon>Sphingobacteriaceae</taxon>
        <taxon>Sphingobacterium</taxon>
    </lineage>
</organism>
<proteinExistence type="predicted"/>
<gene>
    <name evidence="2" type="ORF">ACFS7Y_01125</name>
</gene>
<dbReference type="Proteomes" id="UP001597525">
    <property type="component" value="Unassembled WGS sequence"/>
</dbReference>
<accession>A0ABW6B9N6</accession>
<evidence type="ECO:0000256" key="1">
    <source>
        <dbReference type="SAM" id="MobiDB-lite"/>
    </source>
</evidence>